<organism evidence="3 4">
    <name type="scientific">Sphingomonas taxi</name>
    <dbReference type="NCBI Taxonomy" id="1549858"/>
    <lineage>
        <taxon>Bacteria</taxon>
        <taxon>Pseudomonadati</taxon>
        <taxon>Pseudomonadota</taxon>
        <taxon>Alphaproteobacteria</taxon>
        <taxon>Sphingomonadales</taxon>
        <taxon>Sphingomonadaceae</taxon>
        <taxon>Sphingomonas</taxon>
    </lineage>
</organism>
<dbReference type="SUPFAM" id="SSF53756">
    <property type="entry name" value="UDP-Glycosyltransferase/glycogen phosphorylase"/>
    <property type="match status" value="1"/>
</dbReference>
<feature type="domain" description="Glycosyltransferase subfamily 4-like N-terminal" evidence="2">
    <location>
        <begin position="15"/>
        <end position="179"/>
    </location>
</feature>
<dbReference type="Gene3D" id="3.40.50.2000">
    <property type="entry name" value="Glycogen Phosphorylase B"/>
    <property type="match status" value="2"/>
</dbReference>
<keyword evidence="3" id="KW-0808">Transferase</keyword>
<dbReference type="AlphaFoldDB" id="A0A097EIZ4"/>
<keyword evidence="4" id="KW-1185">Reference proteome</keyword>
<evidence type="ECO:0000313" key="3">
    <source>
        <dbReference type="EMBL" id="AIT07532.1"/>
    </source>
</evidence>
<dbReference type="InterPro" id="IPR050194">
    <property type="entry name" value="Glycosyltransferase_grp1"/>
</dbReference>
<dbReference type="STRING" id="1549858.MC45_15430"/>
<dbReference type="PANTHER" id="PTHR45947:SF3">
    <property type="entry name" value="SULFOQUINOVOSYL TRANSFERASE SQD2"/>
    <property type="match status" value="1"/>
</dbReference>
<dbReference type="KEGG" id="stax:MC45_15430"/>
<dbReference type="Proteomes" id="UP000033200">
    <property type="component" value="Chromosome"/>
</dbReference>
<evidence type="ECO:0000259" key="2">
    <source>
        <dbReference type="Pfam" id="PF13439"/>
    </source>
</evidence>
<proteinExistence type="predicted"/>
<reference evidence="3 4" key="1">
    <citation type="submission" date="2014-09" db="EMBL/GenBank/DDBJ databases">
        <title>Using Illumina technology Improving SMRT sequencing Genome Assembly by RASTools.</title>
        <authorList>
            <person name="Zhou Y."/>
            <person name="Ma T."/>
            <person name="Liu T."/>
        </authorList>
    </citation>
    <scope>NUCLEOTIDE SEQUENCE [LARGE SCALE GENOMIC DNA]</scope>
    <source>
        <strain evidence="3 4">ATCC 55669</strain>
    </source>
</reference>
<dbReference type="InterPro" id="IPR001296">
    <property type="entry name" value="Glyco_trans_1"/>
</dbReference>
<dbReference type="PANTHER" id="PTHR45947">
    <property type="entry name" value="SULFOQUINOVOSYL TRANSFERASE SQD2"/>
    <property type="match status" value="1"/>
</dbReference>
<dbReference type="EMBL" id="CP009571">
    <property type="protein sequence ID" value="AIT07532.1"/>
    <property type="molecule type" value="Genomic_DNA"/>
</dbReference>
<feature type="domain" description="Glycosyl transferase family 1" evidence="1">
    <location>
        <begin position="211"/>
        <end position="355"/>
    </location>
</feature>
<evidence type="ECO:0000313" key="4">
    <source>
        <dbReference type="Proteomes" id="UP000033200"/>
    </source>
</evidence>
<dbReference type="RefSeq" id="WP_038665042.1">
    <property type="nucleotide sequence ID" value="NZ_CP009571.1"/>
</dbReference>
<protein>
    <submittedName>
        <fullName evidence="3">Glycosyl transferase family 1</fullName>
    </submittedName>
</protein>
<gene>
    <name evidence="3" type="ORF">MC45_15430</name>
</gene>
<evidence type="ECO:0000259" key="1">
    <source>
        <dbReference type="Pfam" id="PF00534"/>
    </source>
</evidence>
<dbReference type="InterPro" id="IPR028098">
    <property type="entry name" value="Glyco_trans_4-like_N"/>
</dbReference>
<dbReference type="Pfam" id="PF13439">
    <property type="entry name" value="Glyco_transf_4"/>
    <property type="match status" value="1"/>
</dbReference>
<sequence>MRIVDVNEIYSPTGGGVRTYIDRKIEVLASMGHELIVLAPGREDRIEERPGGGAVHYIKAPGMPFDANYGLFWDAEPIHRRLDALDPDVVENCSPWKSAWIVAQWQGGGKGRALRSYFMHNDNLEAYPKRWFKPVASAPRIERAFAWYDRYLSHCLAQYDTVVTNGPSLTKQLAARGIRVDATMPLGIERAHFSPDLRDETLRAALLRQCGLPPEAQLLLGVGRHHPEKRWPTVIDAVQRIGTQAPVGLVILGQGMDTKTLERHIGANPHIRLFRPVYDRRRLATIMASADVYIHGCGTETFGLVPAEALASGTPLIVPDGGGTAEIADPLFAEVYAQRDAHSCADAIQRMLARDRAIVRRAARVASATVRNDEEHAADLVAHYAAAIAARDGVRKRA</sequence>
<name>A0A097EIZ4_9SPHN</name>
<dbReference type="HOGENOM" id="CLU_009583_2_0_5"/>
<accession>A0A097EIZ4</accession>
<dbReference type="GO" id="GO:0016757">
    <property type="term" value="F:glycosyltransferase activity"/>
    <property type="evidence" value="ECO:0007669"/>
    <property type="project" value="InterPro"/>
</dbReference>
<dbReference type="Pfam" id="PF00534">
    <property type="entry name" value="Glycos_transf_1"/>
    <property type="match status" value="1"/>
</dbReference>
<dbReference type="eggNOG" id="COG0438">
    <property type="taxonomic scope" value="Bacteria"/>
</dbReference>